<dbReference type="KEGG" id="pno:SNOG_11196"/>
<keyword evidence="3" id="KW-1185">Reference proteome</keyword>
<dbReference type="EMBL" id="CP069040">
    <property type="protein sequence ID" value="QRD05299.1"/>
    <property type="molecule type" value="Genomic_DNA"/>
</dbReference>
<dbReference type="PANTHER" id="PTHR24148:SF64">
    <property type="entry name" value="HETEROKARYON INCOMPATIBILITY DOMAIN-CONTAINING PROTEIN"/>
    <property type="match status" value="1"/>
</dbReference>
<dbReference type="VEuPathDB" id="FungiDB:JI435_111960"/>
<dbReference type="OrthoDB" id="2157530at2759"/>
<gene>
    <name evidence="2" type="ORF">JI435_111960</name>
</gene>
<reference evidence="3" key="1">
    <citation type="journal article" date="2021" name="BMC Genomics">
        <title>Chromosome-level genome assembly and manually-curated proteome of model necrotroph Parastagonospora nodorum Sn15 reveals a genome-wide trove of candidate effector homologs, and redundancy of virulence-related functions within an accessory chromosome.</title>
        <authorList>
            <person name="Bertazzoni S."/>
            <person name="Jones D.A.B."/>
            <person name="Phan H.T."/>
            <person name="Tan K.-C."/>
            <person name="Hane J.K."/>
        </authorList>
    </citation>
    <scope>NUCLEOTIDE SEQUENCE [LARGE SCALE GENOMIC DNA]</scope>
    <source>
        <strain evidence="3">SN15 / ATCC MYA-4574 / FGSC 10173)</strain>
    </source>
</reference>
<name>A0A7U2I8Q5_PHANO</name>
<organism evidence="2 3">
    <name type="scientific">Phaeosphaeria nodorum (strain SN15 / ATCC MYA-4574 / FGSC 10173)</name>
    <name type="common">Glume blotch fungus</name>
    <name type="synonym">Parastagonospora nodorum</name>
    <dbReference type="NCBI Taxonomy" id="321614"/>
    <lineage>
        <taxon>Eukaryota</taxon>
        <taxon>Fungi</taxon>
        <taxon>Dikarya</taxon>
        <taxon>Ascomycota</taxon>
        <taxon>Pezizomycotina</taxon>
        <taxon>Dothideomycetes</taxon>
        <taxon>Pleosporomycetidae</taxon>
        <taxon>Pleosporales</taxon>
        <taxon>Pleosporineae</taxon>
        <taxon>Phaeosphaeriaceae</taxon>
        <taxon>Parastagonospora</taxon>
    </lineage>
</organism>
<dbReference type="InterPro" id="IPR052895">
    <property type="entry name" value="HetReg/Transcr_Mod"/>
</dbReference>
<dbReference type="RefSeq" id="XP_001801440.1">
    <property type="nucleotide sequence ID" value="XM_001801388.1"/>
</dbReference>
<protein>
    <recommendedName>
        <fullName evidence="1">Heterokaryon incompatibility domain-containing protein</fullName>
    </recommendedName>
</protein>
<dbReference type="AlphaFoldDB" id="A0A7U2I8Q5"/>
<evidence type="ECO:0000313" key="3">
    <source>
        <dbReference type="Proteomes" id="UP000663193"/>
    </source>
</evidence>
<dbReference type="Pfam" id="PF26639">
    <property type="entry name" value="Het-6_barrel"/>
    <property type="match status" value="1"/>
</dbReference>
<dbReference type="OMA" id="MEWNGAR"/>
<dbReference type="Proteomes" id="UP000663193">
    <property type="component" value="Chromosome 18"/>
</dbReference>
<evidence type="ECO:0000313" key="2">
    <source>
        <dbReference type="EMBL" id="QRD05299.1"/>
    </source>
</evidence>
<accession>A0A7U2I8Q5</accession>
<proteinExistence type="predicted"/>
<feature type="domain" description="Heterokaryon incompatibility" evidence="1">
    <location>
        <begin position="45"/>
        <end position="190"/>
    </location>
</feature>
<evidence type="ECO:0000259" key="1">
    <source>
        <dbReference type="Pfam" id="PF06985"/>
    </source>
</evidence>
<dbReference type="Pfam" id="PF06985">
    <property type="entry name" value="HET"/>
    <property type="match status" value="1"/>
</dbReference>
<sequence length="603" mass="68507">MADYMFEKFKDARSEIRILTVLPGSTKDPVSCTLESASLDSLPVYEALSYTWGNNDTKNPIQIDGKRFIAFGNAQDALVELRDAISPRRIWIDAICINQEDLEEKQHQILLMKAVYEKASRVVIWFPRPRGNADLAVDLLNELNEQHDAGTHTVQSMQGIHRPRMRSPEWTALRDFLHHPWWRRVWTFQEVVVGRNVVIQYGRHMIPWKRMHILGDDNSMLYSMFIKEPGEGEDFGVGHPDGCSAIPIIQWLRDLLEAGERCSLLDLLPQCWFRQATNIRDCIYGLCALASDVDSLGIIPDYSKSVEDVLTDAVNKILLKYGTFELFCKAGCGFDRNFPGLPSYVPDWTNIPAAQPLYWHFYEGPQTVPLAERGINLHEDGQLQLKIYEIDYIEHISTKLHSTAGEDEYKQLISWFDAAEKLAITHARDPYTMTIPQSTSIPLFEAFWRTTIADSANTSNRTRPLPDTYHGYLRWKYTLSHHSGISATSLFEDIEQYSDRYRDPMDDTLAKMVDWYNTVLVTSWDRAFCVTRGGMVGLVPGGARPGDLVCLIPGGAVPFVMRMRASVNECELVGESYFHGVGAIEGVKQLRGEGKEPSVVFLV</sequence>
<dbReference type="PANTHER" id="PTHR24148">
    <property type="entry name" value="ANKYRIN REPEAT DOMAIN-CONTAINING PROTEIN 39 HOMOLOG-RELATED"/>
    <property type="match status" value="1"/>
</dbReference>
<dbReference type="InterPro" id="IPR010730">
    <property type="entry name" value="HET"/>
</dbReference>